<reference evidence="1 2" key="1">
    <citation type="submission" date="2016-11" db="EMBL/GenBank/DDBJ databases">
        <title>Paenibacillus species isolates.</title>
        <authorList>
            <person name="Beno S.M."/>
        </authorList>
    </citation>
    <scope>NUCLEOTIDE SEQUENCE [LARGE SCALE GENOMIC DNA]</scope>
    <source>
        <strain evidence="1 2">FSL H8-0246</strain>
    </source>
</reference>
<comment type="caution">
    <text evidence="1">The sequence shown here is derived from an EMBL/GenBank/DDBJ whole genome shotgun (WGS) entry which is preliminary data.</text>
</comment>
<proteinExistence type="predicted"/>
<sequence length="190" mass="21545">MAIQEILLDIDMSVGVFQDTIVEDQKLKLRELGHDADGNSIYPATGSWESIAIRIQDKIASFKGVAAQVDVTEGAAYKIYWSTSEDGFEWLEYEEVSSNSAVSKSPAKYAKVKIEIFAEKKYSNFYIDDFNQKDKYSNPFIESENGSLGLKKIYQLNMERVSDTPTGMVLRQKVENTKFKKVDRIRVSKG</sequence>
<dbReference type="AlphaFoldDB" id="A0A1R1C414"/>
<organism evidence="1 2">
    <name type="scientific">Paenibacillus amylolyticus</name>
    <dbReference type="NCBI Taxonomy" id="1451"/>
    <lineage>
        <taxon>Bacteria</taxon>
        <taxon>Bacillati</taxon>
        <taxon>Bacillota</taxon>
        <taxon>Bacilli</taxon>
        <taxon>Bacillales</taxon>
        <taxon>Paenibacillaceae</taxon>
        <taxon>Paenibacillus</taxon>
    </lineage>
</organism>
<evidence type="ECO:0000313" key="2">
    <source>
        <dbReference type="Proteomes" id="UP000187134"/>
    </source>
</evidence>
<name>A0A1R1C414_PAEAM</name>
<accession>A0A1R1C414</accession>
<dbReference type="EMBL" id="MRTJ01000001">
    <property type="protein sequence ID" value="OMF16856.1"/>
    <property type="molecule type" value="Genomic_DNA"/>
</dbReference>
<gene>
    <name evidence="1" type="ORF">BK131_02360</name>
</gene>
<dbReference type="Proteomes" id="UP000187134">
    <property type="component" value="Unassembled WGS sequence"/>
</dbReference>
<dbReference type="RefSeq" id="WP_076330307.1">
    <property type="nucleotide sequence ID" value="NZ_MRTJ01000001.1"/>
</dbReference>
<protein>
    <submittedName>
        <fullName evidence="1">Uncharacterized protein</fullName>
    </submittedName>
</protein>
<dbReference type="OrthoDB" id="2590463at2"/>
<evidence type="ECO:0000313" key="1">
    <source>
        <dbReference type="EMBL" id="OMF16856.1"/>
    </source>
</evidence>